<comment type="caution">
    <text evidence="3">The sequence shown here is derived from an EMBL/GenBank/DDBJ whole genome shotgun (WGS) entry which is preliminary data.</text>
</comment>
<dbReference type="RefSeq" id="WP_129226353.1">
    <property type="nucleotide sequence ID" value="NZ_QYBB01000010.1"/>
</dbReference>
<evidence type="ECO:0000313" key="3">
    <source>
        <dbReference type="EMBL" id="RYC31906.1"/>
    </source>
</evidence>
<proteinExistence type="predicted"/>
<dbReference type="OrthoDB" id="8456918at2"/>
<gene>
    <name evidence="3" type="ORF">D3273_10755</name>
</gene>
<keyword evidence="2" id="KW-0732">Signal</keyword>
<feature type="compositionally biased region" description="Polar residues" evidence="1">
    <location>
        <begin position="33"/>
        <end position="55"/>
    </location>
</feature>
<evidence type="ECO:0000313" key="4">
    <source>
        <dbReference type="Proteomes" id="UP000290759"/>
    </source>
</evidence>
<reference evidence="3 4" key="2">
    <citation type="submission" date="2019-02" db="EMBL/GenBank/DDBJ databases">
        <title>'Lichenibacterium ramalinii' gen. nov. sp. nov., 'Lichenibacterium minor' gen. nov. sp. nov.</title>
        <authorList>
            <person name="Pankratov T."/>
        </authorList>
    </citation>
    <scope>NUCLEOTIDE SEQUENCE [LARGE SCALE GENOMIC DNA]</scope>
    <source>
        <strain evidence="3 4">RmlP026</strain>
    </source>
</reference>
<dbReference type="Proteomes" id="UP000290759">
    <property type="component" value="Unassembled WGS sequence"/>
</dbReference>
<keyword evidence="4" id="KW-1185">Reference proteome</keyword>
<evidence type="ECO:0008006" key="5">
    <source>
        <dbReference type="Google" id="ProtNLM"/>
    </source>
</evidence>
<feature type="signal peptide" evidence="2">
    <location>
        <begin position="1"/>
        <end position="19"/>
    </location>
</feature>
<sequence>MTNIKKLAAVAAVATLALAATDLSAAAQSSLTNGPNGMQPNTLASDQQTGINGNAPSRGIYRQRPVRTVRSAEASRRPLTVRRTVAVTEAPVVVAPAPVGNVGPGTLITGPLGFASNVLTLPFRAINGIFPATGDISQNPLVIIGAPLHAIGDIVQVPFRILGAPFGGTTIATY</sequence>
<evidence type="ECO:0000256" key="1">
    <source>
        <dbReference type="SAM" id="MobiDB-lite"/>
    </source>
</evidence>
<name>A0A4Q2UA42_9HYPH</name>
<protein>
    <recommendedName>
        <fullName evidence="5">Secreted protein</fullName>
    </recommendedName>
</protein>
<reference evidence="3 4" key="1">
    <citation type="submission" date="2018-12" db="EMBL/GenBank/DDBJ databases">
        <authorList>
            <person name="Grouzdev D.S."/>
            <person name="Krutkina M.S."/>
        </authorList>
    </citation>
    <scope>NUCLEOTIDE SEQUENCE [LARGE SCALE GENOMIC DNA]</scope>
    <source>
        <strain evidence="3 4">RmlP026</strain>
    </source>
</reference>
<dbReference type="EMBL" id="QYBB01000010">
    <property type="protein sequence ID" value="RYC31906.1"/>
    <property type="molecule type" value="Genomic_DNA"/>
</dbReference>
<accession>A0A4Q2UA42</accession>
<organism evidence="3 4">
    <name type="scientific">Lichenibacterium minor</name>
    <dbReference type="NCBI Taxonomy" id="2316528"/>
    <lineage>
        <taxon>Bacteria</taxon>
        <taxon>Pseudomonadati</taxon>
        <taxon>Pseudomonadota</taxon>
        <taxon>Alphaproteobacteria</taxon>
        <taxon>Hyphomicrobiales</taxon>
        <taxon>Lichenihabitantaceae</taxon>
        <taxon>Lichenibacterium</taxon>
    </lineage>
</organism>
<evidence type="ECO:0000256" key="2">
    <source>
        <dbReference type="SAM" id="SignalP"/>
    </source>
</evidence>
<feature type="region of interest" description="Disordered" evidence="1">
    <location>
        <begin position="31"/>
        <end position="75"/>
    </location>
</feature>
<dbReference type="AlphaFoldDB" id="A0A4Q2UA42"/>
<feature type="chain" id="PRO_5020909049" description="Secreted protein" evidence="2">
    <location>
        <begin position="20"/>
        <end position="174"/>
    </location>
</feature>